<evidence type="ECO:0000256" key="3">
    <source>
        <dbReference type="ARBA" id="ARBA00004922"/>
    </source>
</evidence>
<evidence type="ECO:0000256" key="9">
    <source>
        <dbReference type="ARBA" id="ARBA00022968"/>
    </source>
</evidence>
<evidence type="ECO:0000256" key="8">
    <source>
        <dbReference type="ARBA" id="ARBA00022723"/>
    </source>
</evidence>
<reference evidence="16 17" key="1">
    <citation type="submission" date="2024-01" db="EMBL/GenBank/DDBJ databases">
        <title>The genome of the rayed Mediterranean limpet Patella caerulea (Linnaeus, 1758).</title>
        <authorList>
            <person name="Anh-Thu Weber A."/>
            <person name="Halstead-Nussloch G."/>
        </authorList>
    </citation>
    <scope>NUCLEOTIDE SEQUENCE [LARGE SCALE GENOMIC DNA]</scope>
    <source>
        <strain evidence="16">AATW-2023a</strain>
        <tissue evidence="16">Whole specimen</tissue>
    </source>
</reference>
<dbReference type="InterPro" id="IPR052463">
    <property type="entry name" value="O-linked_mannose_GnT"/>
</dbReference>
<evidence type="ECO:0000256" key="14">
    <source>
        <dbReference type="SAM" id="Phobius"/>
    </source>
</evidence>
<sequence>MRVEKSKLLRQIRRIINRKFGGWKKFILLTVCICVILYCINSLFSRSGRQVWDVGGEGLNVTDDRCGVKCNAGQHSFYIRTGDGSLVGPTICFEGDVIVSNELKNFGRGLNVVLINDRTLEVADIKTFDTYEEESSLIRFLKKSVPDNFVVMMASFDDAASSLKEDSIRWLKLYGSTIVDDLTLRDGYIMVGQKGLEEGQAIEFIKKKYRKEFADVMEIAGCLEIPLGSHRNLQLMLPEVINEKDMVIGEAVANCGVEKICEPNSFPVRIDTGYADKRPVEICVNGHIMMGENLNKGGRGFNVIIVDPVDQKPSIINHVDTYTFDSTDLEIFLESLVEGDIIIAAVCDDGSRKLSYAVKKLLNKLGSGHIQNLRFRDVWYFVGQKGMSGFTTFEQISYAGVESEWPKEIKKAFCVPTKLIGRQVIPDPEVYRNDERRAFCVKYGGYSELCDPAHVDDLIKPVKVINKQMEANKVYATPIIIIPGMNHNALVRTLQTTLMQPGINTALVTIIWDEKFPEHGDLAQLFGFNNRSVSGSLQYSEQVLKALKLAVDQHTDVEYLIVLEEELILAPDFLNFMAQCVEILNADETLLGVSAWNFNGYEDVSGNKELVYRVEEFPGLGLFIKTSALQRLFQYDNIKQCCNKRSWYGWNVNSLIGGEILIPDVSRVFRQVYQGADNLEDYIQALFNRPRLTNLEQETTLGNMNNLAEKVYEDILQEELTKATILTTNQITQCYQKGSFIKEFNQSAPGIPIIVSYTQESENDLSLLQKLCKCFGLFSSTNSKPKNLHHGLVRFYYLHRNIYLVGSSTRYYSYVEDKLKIPIHVNKDEYLKP</sequence>
<keyword evidence="12 14" id="KW-0472">Membrane</keyword>
<dbReference type="PANTHER" id="PTHR46396:SF2">
    <property type="entry name" value="ILEI_PANDER DOMAIN-CONTAINING PROTEIN"/>
    <property type="match status" value="1"/>
</dbReference>
<proteinExistence type="inferred from homology"/>
<dbReference type="InterPro" id="IPR029044">
    <property type="entry name" value="Nucleotide-diphossugar_trans"/>
</dbReference>
<comment type="cofactor">
    <cofactor evidence="1">
        <name>Mn(2+)</name>
        <dbReference type="ChEBI" id="CHEBI:29035"/>
    </cofactor>
</comment>
<evidence type="ECO:0000256" key="4">
    <source>
        <dbReference type="ARBA" id="ARBA00006492"/>
    </source>
</evidence>
<comment type="subcellular location">
    <subcellularLocation>
        <location evidence="2">Golgi apparatus membrane</location>
        <topology evidence="2">Single-pass type II membrane protein</topology>
    </subcellularLocation>
</comment>
<evidence type="ECO:0000256" key="13">
    <source>
        <dbReference type="ARBA" id="ARBA00023211"/>
    </source>
</evidence>
<dbReference type="InterPro" id="IPR039477">
    <property type="entry name" value="ILEI/PANDER_dom"/>
</dbReference>
<evidence type="ECO:0000256" key="12">
    <source>
        <dbReference type="ARBA" id="ARBA00023136"/>
    </source>
</evidence>
<dbReference type="Proteomes" id="UP001347796">
    <property type="component" value="Unassembled WGS sequence"/>
</dbReference>
<dbReference type="GO" id="GO:0046872">
    <property type="term" value="F:metal ion binding"/>
    <property type="evidence" value="ECO:0007669"/>
    <property type="project" value="UniProtKB-KW"/>
</dbReference>
<keyword evidence="6" id="KW-0808">Transferase</keyword>
<evidence type="ECO:0000256" key="10">
    <source>
        <dbReference type="ARBA" id="ARBA00022989"/>
    </source>
</evidence>
<dbReference type="GO" id="GO:0000139">
    <property type="term" value="C:Golgi membrane"/>
    <property type="evidence" value="ECO:0007669"/>
    <property type="project" value="UniProtKB-SubCell"/>
</dbReference>
<dbReference type="EMBL" id="JAZGQO010000010">
    <property type="protein sequence ID" value="KAK6175496.1"/>
    <property type="molecule type" value="Genomic_DNA"/>
</dbReference>
<feature type="transmembrane region" description="Helical" evidence="14">
    <location>
        <begin position="26"/>
        <end position="44"/>
    </location>
</feature>
<organism evidence="16 17">
    <name type="scientific">Patella caerulea</name>
    <name type="common">Rayed Mediterranean limpet</name>
    <dbReference type="NCBI Taxonomy" id="87958"/>
    <lineage>
        <taxon>Eukaryota</taxon>
        <taxon>Metazoa</taxon>
        <taxon>Spiralia</taxon>
        <taxon>Lophotrochozoa</taxon>
        <taxon>Mollusca</taxon>
        <taxon>Gastropoda</taxon>
        <taxon>Patellogastropoda</taxon>
        <taxon>Patelloidea</taxon>
        <taxon>Patellidae</taxon>
        <taxon>Patella</taxon>
    </lineage>
</organism>
<protein>
    <recommendedName>
        <fullName evidence="15">ILEI/PANDER domain-containing protein</fullName>
    </recommendedName>
</protein>
<dbReference type="GO" id="GO:0016266">
    <property type="term" value="P:protein O-linked glycosylation via N-acetyl-galactosamine"/>
    <property type="evidence" value="ECO:0007669"/>
    <property type="project" value="TreeGrafter"/>
</dbReference>
<name>A0AAN8PPR6_PATCE</name>
<evidence type="ECO:0000313" key="16">
    <source>
        <dbReference type="EMBL" id="KAK6175496.1"/>
    </source>
</evidence>
<evidence type="ECO:0000256" key="5">
    <source>
        <dbReference type="ARBA" id="ARBA00022676"/>
    </source>
</evidence>
<dbReference type="AlphaFoldDB" id="A0AAN8PPR6"/>
<evidence type="ECO:0000256" key="7">
    <source>
        <dbReference type="ARBA" id="ARBA00022692"/>
    </source>
</evidence>
<dbReference type="SUPFAM" id="SSF53448">
    <property type="entry name" value="Nucleotide-diphospho-sugar transferases"/>
    <property type="match status" value="1"/>
</dbReference>
<evidence type="ECO:0000256" key="1">
    <source>
        <dbReference type="ARBA" id="ARBA00001936"/>
    </source>
</evidence>
<comment type="similarity">
    <text evidence="4">Belongs to the glycosyltransferase 13 family.</text>
</comment>
<keyword evidence="9" id="KW-0735">Signal-anchor</keyword>
<comment type="pathway">
    <text evidence="3">Protein modification; protein glycosylation.</text>
</comment>
<feature type="domain" description="ILEI/PANDER" evidence="15">
    <location>
        <begin position="108"/>
        <end position="195"/>
    </location>
</feature>
<keyword evidence="7 14" id="KW-0812">Transmembrane</keyword>
<evidence type="ECO:0000256" key="11">
    <source>
        <dbReference type="ARBA" id="ARBA00023034"/>
    </source>
</evidence>
<dbReference type="InterPro" id="IPR004139">
    <property type="entry name" value="Glyco_trans_13"/>
</dbReference>
<dbReference type="PANTHER" id="PTHR46396">
    <property type="entry name" value="PROTEIN O-LINKED-MANNOSE BETA-1,2-N-ACETYLGLUCOSAMINYLTRANSFERASE 1"/>
    <property type="match status" value="1"/>
</dbReference>
<dbReference type="Pfam" id="PF15711">
    <property type="entry name" value="ILEI"/>
    <property type="match status" value="2"/>
</dbReference>
<dbReference type="GO" id="GO:0047223">
    <property type="term" value="F:beta-1,3-galactosyl-O-glycosyl-glycoprotein beta-1,3-N-acetylglucosaminyltransferase activity"/>
    <property type="evidence" value="ECO:0007669"/>
    <property type="project" value="TreeGrafter"/>
</dbReference>
<accession>A0AAN8PPR6</accession>
<dbReference type="Gene3D" id="3.90.550.10">
    <property type="entry name" value="Spore Coat Polysaccharide Biosynthesis Protein SpsA, Chain A"/>
    <property type="match status" value="1"/>
</dbReference>
<keyword evidence="8" id="KW-0479">Metal-binding</keyword>
<comment type="caution">
    <text evidence="16">The sequence shown here is derived from an EMBL/GenBank/DDBJ whole genome shotgun (WGS) entry which is preliminary data.</text>
</comment>
<gene>
    <name evidence="16" type="ORF">SNE40_013951</name>
</gene>
<evidence type="ECO:0000256" key="6">
    <source>
        <dbReference type="ARBA" id="ARBA00022679"/>
    </source>
</evidence>
<feature type="domain" description="ILEI/PANDER" evidence="15">
    <location>
        <begin position="299"/>
        <end position="386"/>
    </location>
</feature>
<keyword evidence="10 14" id="KW-1133">Transmembrane helix</keyword>
<keyword evidence="13" id="KW-0464">Manganese</keyword>
<evidence type="ECO:0000256" key="2">
    <source>
        <dbReference type="ARBA" id="ARBA00004323"/>
    </source>
</evidence>
<dbReference type="PROSITE" id="PS52031">
    <property type="entry name" value="GG_LECTIN"/>
    <property type="match status" value="2"/>
</dbReference>
<evidence type="ECO:0000259" key="15">
    <source>
        <dbReference type="Pfam" id="PF15711"/>
    </source>
</evidence>
<keyword evidence="17" id="KW-1185">Reference proteome</keyword>
<keyword evidence="5" id="KW-0328">Glycosyltransferase</keyword>
<evidence type="ECO:0000313" key="17">
    <source>
        <dbReference type="Proteomes" id="UP001347796"/>
    </source>
</evidence>
<dbReference type="Pfam" id="PF03071">
    <property type="entry name" value="GNT-I"/>
    <property type="match status" value="1"/>
</dbReference>
<keyword evidence="11" id="KW-0333">Golgi apparatus</keyword>